<feature type="compositionally biased region" description="Basic residues" evidence="1">
    <location>
        <begin position="1"/>
        <end position="22"/>
    </location>
</feature>
<reference evidence="2" key="1">
    <citation type="submission" date="2021-01" db="EMBL/GenBank/DDBJ databases">
        <authorList>
            <person name="Corre E."/>
            <person name="Pelletier E."/>
            <person name="Niang G."/>
            <person name="Scheremetjew M."/>
            <person name="Finn R."/>
            <person name="Kale V."/>
            <person name="Holt S."/>
            <person name="Cochrane G."/>
            <person name="Meng A."/>
            <person name="Brown T."/>
            <person name="Cohen L."/>
        </authorList>
    </citation>
    <scope>NUCLEOTIDE SEQUENCE</scope>
    <source>
        <strain evidence="2">CCMP3107</strain>
    </source>
</reference>
<feature type="compositionally biased region" description="Basic residues" evidence="1">
    <location>
        <begin position="69"/>
        <end position="87"/>
    </location>
</feature>
<evidence type="ECO:0000313" key="2">
    <source>
        <dbReference type="EMBL" id="CAE0635659.1"/>
    </source>
</evidence>
<feature type="region of interest" description="Disordered" evidence="1">
    <location>
        <begin position="1"/>
        <end position="24"/>
    </location>
</feature>
<feature type="region of interest" description="Disordered" evidence="1">
    <location>
        <begin position="296"/>
        <end position="329"/>
    </location>
</feature>
<organism evidence="2">
    <name type="scientific">Heterosigma akashiwo</name>
    <name type="common">Chromophytic alga</name>
    <name type="synonym">Heterosigma carterae</name>
    <dbReference type="NCBI Taxonomy" id="2829"/>
    <lineage>
        <taxon>Eukaryota</taxon>
        <taxon>Sar</taxon>
        <taxon>Stramenopiles</taxon>
        <taxon>Ochrophyta</taxon>
        <taxon>Raphidophyceae</taxon>
        <taxon>Chattonellales</taxon>
        <taxon>Chattonellaceae</taxon>
        <taxon>Heterosigma</taxon>
    </lineage>
</organism>
<gene>
    <name evidence="2" type="ORF">HAKA00212_LOCUS14402</name>
</gene>
<feature type="compositionally biased region" description="Polar residues" evidence="1">
    <location>
        <begin position="140"/>
        <end position="153"/>
    </location>
</feature>
<proteinExistence type="predicted"/>
<dbReference type="AlphaFoldDB" id="A0A7S4D967"/>
<accession>A0A7S4D967</accession>
<dbReference type="EMBL" id="HBIU01031162">
    <property type="protein sequence ID" value="CAE0635659.1"/>
    <property type="molecule type" value="Transcribed_RNA"/>
</dbReference>
<protein>
    <submittedName>
        <fullName evidence="2">Uncharacterized protein</fullName>
    </submittedName>
</protein>
<feature type="region of interest" description="Disordered" evidence="1">
    <location>
        <begin position="200"/>
        <end position="228"/>
    </location>
</feature>
<sequence>MEIPHRQHLRTAKPKSILRKSHSLPSGFPSLLSPCAAENGEVKKVRFHHDVPESKLVDDLPPPNQRFSTARRLKAPPRSPKKRRHIPGCKSEPTSPPSFGDSGGNSSAREILPLKRCQSWPEDPKETCRRKSLGLEDQVESSSGHQLSPKTNSRFLHTPPLSVLANGLINNGLCPQATASKKRQIDAYAFGVGMIAEDDQQQKEQQEEDSLAARISSPSAKRDNNHDVIGTEEYVVKKANGKSSSAAVVVVATRRRGEAAATHNKTNNGHGDNNKRACLHSPLQQKNMLANNFARPLFFASPPPPLLTTNKKTKKSRRRRNDDDDDGIS</sequence>
<feature type="region of interest" description="Disordered" evidence="1">
    <location>
        <begin position="53"/>
        <end position="153"/>
    </location>
</feature>
<evidence type="ECO:0000256" key="1">
    <source>
        <dbReference type="SAM" id="MobiDB-lite"/>
    </source>
</evidence>
<name>A0A7S4D967_HETAK</name>